<feature type="transmembrane region" description="Helical" evidence="1">
    <location>
        <begin position="92"/>
        <end position="112"/>
    </location>
</feature>
<gene>
    <name evidence="2" type="ORF">S06H3_63649</name>
</gene>
<proteinExistence type="predicted"/>
<keyword evidence="1" id="KW-0812">Transmembrane</keyword>
<dbReference type="EMBL" id="BARV01042278">
    <property type="protein sequence ID" value="GAI47109.1"/>
    <property type="molecule type" value="Genomic_DNA"/>
</dbReference>
<feature type="transmembrane region" description="Helical" evidence="1">
    <location>
        <begin position="30"/>
        <end position="49"/>
    </location>
</feature>
<protein>
    <submittedName>
        <fullName evidence="2">Uncharacterized protein</fullName>
    </submittedName>
</protein>
<dbReference type="AlphaFoldDB" id="X1QV04"/>
<keyword evidence="1" id="KW-1133">Transmembrane helix</keyword>
<name>X1QV04_9ZZZZ</name>
<reference evidence="2" key="1">
    <citation type="journal article" date="2014" name="Front. Microbiol.">
        <title>High frequency of phylogenetically diverse reductive dehalogenase-homologous genes in deep subseafloor sedimentary metagenomes.</title>
        <authorList>
            <person name="Kawai M."/>
            <person name="Futagami T."/>
            <person name="Toyoda A."/>
            <person name="Takaki Y."/>
            <person name="Nishi S."/>
            <person name="Hori S."/>
            <person name="Arai W."/>
            <person name="Tsubouchi T."/>
            <person name="Morono Y."/>
            <person name="Uchiyama I."/>
            <person name="Ito T."/>
            <person name="Fujiyama A."/>
            <person name="Inagaki F."/>
            <person name="Takami H."/>
        </authorList>
    </citation>
    <scope>NUCLEOTIDE SEQUENCE</scope>
    <source>
        <strain evidence="2">Expedition CK06-06</strain>
    </source>
</reference>
<organism evidence="2">
    <name type="scientific">marine sediment metagenome</name>
    <dbReference type="NCBI Taxonomy" id="412755"/>
    <lineage>
        <taxon>unclassified sequences</taxon>
        <taxon>metagenomes</taxon>
        <taxon>ecological metagenomes</taxon>
    </lineage>
</organism>
<comment type="caution">
    <text evidence="2">The sequence shown here is derived from an EMBL/GenBank/DDBJ whole genome shotgun (WGS) entry which is preliminary data.</text>
</comment>
<evidence type="ECO:0000313" key="2">
    <source>
        <dbReference type="EMBL" id="GAI47109.1"/>
    </source>
</evidence>
<feature type="non-terminal residue" evidence="2">
    <location>
        <position position="1"/>
    </location>
</feature>
<evidence type="ECO:0000256" key="1">
    <source>
        <dbReference type="SAM" id="Phobius"/>
    </source>
</evidence>
<accession>X1QV04</accession>
<feature type="non-terminal residue" evidence="2">
    <location>
        <position position="131"/>
    </location>
</feature>
<sequence length="131" mass="14952">GLEKPIETEATKLVEVETTRYTSLPIYTKVIFFVLTIFGLGIAVFYLFSFRVGDFYLYEVAYYYLFAGTFLACAFLVMPARKQGKGVPWKGVPWYDYLAAASAFFIAIYFYLNGWDIGQIGWIPPTPLNFA</sequence>
<keyword evidence="1" id="KW-0472">Membrane</keyword>
<feature type="transmembrane region" description="Helical" evidence="1">
    <location>
        <begin position="61"/>
        <end position="80"/>
    </location>
</feature>